<evidence type="ECO:0000313" key="1">
    <source>
        <dbReference type="EMBL" id="KAJ8016268.1"/>
    </source>
</evidence>
<gene>
    <name evidence="1" type="ORF">DPEC_G00005440</name>
</gene>
<reference evidence="1" key="1">
    <citation type="submission" date="2021-05" db="EMBL/GenBank/DDBJ databases">
        <authorList>
            <person name="Pan Q."/>
            <person name="Jouanno E."/>
            <person name="Zahm M."/>
            <person name="Klopp C."/>
            <person name="Cabau C."/>
            <person name="Louis A."/>
            <person name="Berthelot C."/>
            <person name="Parey E."/>
            <person name="Roest Crollius H."/>
            <person name="Montfort J."/>
            <person name="Robinson-Rechavi M."/>
            <person name="Bouchez O."/>
            <person name="Lampietro C."/>
            <person name="Lopez Roques C."/>
            <person name="Donnadieu C."/>
            <person name="Postlethwait J."/>
            <person name="Bobe J."/>
            <person name="Dillon D."/>
            <person name="Chandos A."/>
            <person name="von Hippel F."/>
            <person name="Guiguen Y."/>
        </authorList>
    </citation>
    <scope>NUCLEOTIDE SEQUENCE</scope>
    <source>
        <strain evidence="1">YG-Jan2019</strain>
    </source>
</reference>
<dbReference type="Proteomes" id="UP001157502">
    <property type="component" value="Chromosome 1"/>
</dbReference>
<proteinExistence type="predicted"/>
<organism evidence="1 2">
    <name type="scientific">Dallia pectoralis</name>
    <name type="common">Alaska blackfish</name>
    <dbReference type="NCBI Taxonomy" id="75939"/>
    <lineage>
        <taxon>Eukaryota</taxon>
        <taxon>Metazoa</taxon>
        <taxon>Chordata</taxon>
        <taxon>Craniata</taxon>
        <taxon>Vertebrata</taxon>
        <taxon>Euteleostomi</taxon>
        <taxon>Actinopterygii</taxon>
        <taxon>Neopterygii</taxon>
        <taxon>Teleostei</taxon>
        <taxon>Protacanthopterygii</taxon>
        <taxon>Esociformes</taxon>
        <taxon>Umbridae</taxon>
        <taxon>Dallia</taxon>
    </lineage>
</organism>
<protein>
    <submittedName>
        <fullName evidence="1">Uncharacterized protein</fullName>
    </submittedName>
</protein>
<evidence type="ECO:0000313" key="2">
    <source>
        <dbReference type="Proteomes" id="UP001157502"/>
    </source>
</evidence>
<comment type="caution">
    <text evidence="1">The sequence shown here is derived from an EMBL/GenBank/DDBJ whole genome shotgun (WGS) entry which is preliminary data.</text>
</comment>
<dbReference type="EMBL" id="CM055728">
    <property type="protein sequence ID" value="KAJ8016268.1"/>
    <property type="molecule type" value="Genomic_DNA"/>
</dbReference>
<name>A0ACC2HLB0_DALPE</name>
<sequence length="71" mass="8255">MHIVLRERRDNQRIENNSEGPISTFSSRPKPFHPPKFHPYCAPSFATPHPTPNLHRHHAEYHHNAQVLTTA</sequence>
<keyword evidence="2" id="KW-1185">Reference proteome</keyword>
<accession>A0ACC2HLB0</accession>